<dbReference type="PANTHER" id="PTHR47691">
    <property type="entry name" value="REGULATOR-RELATED"/>
    <property type="match status" value="1"/>
</dbReference>
<organism evidence="4 5">
    <name type="scientific">Pseudomonas fluorescens</name>
    <dbReference type="NCBI Taxonomy" id="294"/>
    <lineage>
        <taxon>Bacteria</taxon>
        <taxon>Pseudomonadati</taxon>
        <taxon>Pseudomonadota</taxon>
        <taxon>Gammaproteobacteria</taxon>
        <taxon>Pseudomonadales</taxon>
        <taxon>Pseudomonadaceae</taxon>
        <taxon>Pseudomonas</taxon>
    </lineage>
</organism>
<dbReference type="SUPFAM" id="SSF46894">
    <property type="entry name" value="C-terminal effector domain of the bipartite response regulators"/>
    <property type="match status" value="1"/>
</dbReference>
<dbReference type="InterPro" id="IPR058852">
    <property type="entry name" value="HTH_77"/>
</dbReference>
<dbReference type="GO" id="GO:0006355">
    <property type="term" value="P:regulation of DNA-templated transcription"/>
    <property type="evidence" value="ECO:0007669"/>
    <property type="project" value="InterPro"/>
</dbReference>
<dbReference type="PANTHER" id="PTHR47691:SF3">
    <property type="entry name" value="HTH-TYPE TRANSCRIPTIONAL REGULATOR RV0890C-RELATED"/>
    <property type="match status" value="1"/>
</dbReference>
<dbReference type="GO" id="GO:0003677">
    <property type="term" value="F:DNA binding"/>
    <property type="evidence" value="ECO:0007669"/>
    <property type="project" value="UniProtKB-UniRule"/>
</dbReference>
<dbReference type="InterPro" id="IPR016032">
    <property type="entry name" value="Sig_transdc_resp-reg_C-effctor"/>
</dbReference>
<dbReference type="AlphaFoldDB" id="A0A159ZX17"/>
<accession>A0A159ZX17</accession>
<evidence type="ECO:0000259" key="3">
    <source>
        <dbReference type="PROSITE" id="PS51755"/>
    </source>
</evidence>
<dbReference type="Pfam" id="PF25872">
    <property type="entry name" value="HTH_77"/>
    <property type="match status" value="1"/>
</dbReference>
<dbReference type="SUPFAM" id="SSF52540">
    <property type="entry name" value="P-loop containing nucleoside triphosphate hydrolases"/>
    <property type="match status" value="1"/>
</dbReference>
<feature type="DNA-binding region" description="OmpR/PhoB-type" evidence="2">
    <location>
        <begin position="1"/>
        <end position="48"/>
    </location>
</feature>
<dbReference type="GO" id="GO:0000160">
    <property type="term" value="P:phosphorelay signal transduction system"/>
    <property type="evidence" value="ECO:0007669"/>
    <property type="project" value="InterPro"/>
</dbReference>
<sequence>MTKAWKNIVVDESNLRVNIGLLRKILGEGENGARYVANVPGRGYSFVAKVTRLNVMARLELKTDQRSSGDSVPRCSGQMVGRASDLCLLANAIQLHRCVSVIGSGGLGKSMLATACANHLQAEFSTAVHYLNLDSLDQAQPVVSELLMMFGLEQDGADPVTAISAKFVGNRAVLILDNCDGSLEDVATLVEALSESCTELHVLVTIREALRVDGEFAYRLGPLDVPPRELKLSVVEARAYSAVELFMDKCLANGHLCELPDEEVGQMIEICSRLDANPLAITLAASRVATFGLTGTLALLDSNCRLHWTGRRNAVSRHRTLEALLDYSFHALNAQEQALFLRLADFAGVFSLSDVQAMDHTELPDFAMLVGVLDALVGKSLLVPQANASGTMDFRLLETVRIYALEKIIKREGSKREATLLYEHSGHGQGPWCSAVKPDLELEPFSLFDNTAL</sequence>
<dbReference type="PROSITE" id="PS51755">
    <property type="entry name" value="OMPR_PHOB"/>
    <property type="match status" value="1"/>
</dbReference>
<protein>
    <recommendedName>
        <fullName evidence="3">OmpR/PhoB-type domain-containing protein</fullName>
    </recommendedName>
</protein>
<dbReference type="Proteomes" id="UP000076083">
    <property type="component" value="Chromosome"/>
</dbReference>
<dbReference type="Gene3D" id="3.40.50.300">
    <property type="entry name" value="P-loop containing nucleotide triphosphate hydrolases"/>
    <property type="match status" value="1"/>
</dbReference>
<proteinExistence type="predicted"/>
<feature type="domain" description="OmpR/PhoB-type" evidence="3">
    <location>
        <begin position="1"/>
        <end position="48"/>
    </location>
</feature>
<name>A0A159ZX17_PSEFL</name>
<evidence type="ECO:0000256" key="2">
    <source>
        <dbReference type="PROSITE-ProRule" id="PRU01091"/>
    </source>
</evidence>
<dbReference type="InterPro" id="IPR027417">
    <property type="entry name" value="P-loop_NTPase"/>
</dbReference>
<evidence type="ECO:0000313" key="4">
    <source>
        <dbReference type="EMBL" id="AMZ70732.1"/>
    </source>
</evidence>
<evidence type="ECO:0000313" key="5">
    <source>
        <dbReference type="Proteomes" id="UP000076083"/>
    </source>
</evidence>
<reference evidence="5" key="1">
    <citation type="submission" date="2016-04" db="EMBL/GenBank/DDBJ databases">
        <authorList>
            <person name="Ray J."/>
            <person name="Price M."/>
            <person name="Deutschbauer A."/>
        </authorList>
    </citation>
    <scope>NUCLEOTIDE SEQUENCE [LARGE SCALE GENOMIC DNA]</scope>
    <source>
        <strain evidence="5">FW300-N2E2</strain>
    </source>
</reference>
<evidence type="ECO:0000256" key="1">
    <source>
        <dbReference type="ARBA" id="ARBA00023125"/>
    </source>
</evidence>
<keyword evidence="1 2" id="KW-0238">DNA-binding</keyword>
<dbReference type="EMBL" id="CP015225">
    <property type="protein sequence ID" value="AMZ70732.1"/>
    <property type="molecule type" value="Genomic_DNA"/>
</dbReference>
<dbReference type="InterPro" id="IPR001867">
    <property type="entry name" value="OmpR/PhoB-type_DNA-bd"/>
</dbReference>
<reference evidence="4 5" key="2">
    <citation type="journal article" date="2018" name="Nature">
        <title>Mutant phenotypes for thousands of bacterial genes of unknown function.</title>
        <authorList>
            <person name="Price M.N."/>
            <person name="Wetmore K.M."/>
            <person name="Waters R.J."/>
            <person name="Callaghan M."/>
            <person name="Ray J."/>
            <person name="Liu H."/>
            <person name="Kuehl J.V."/>
            <person name="Melnyk R.A."/>
            <person name="Lamson J.S."/>
            <person name="Suh Y."/>
            <person name="Carlson H.K."/>
            <person name="Esquivel Z."/>
            <person name="Sadeeshkumar H."/>
            <person name="Chakraborty R."/>
            <person name="Zane G.M."/>
            <person name="Rubin B.E."/>
            <person name="Wall J.D."/>
            <person name="Visel A."/>
            <person name="Bristow J."/>
            <person name="Blow M.J."/>
            <person name="Arkin A.P."/>
            <person name="Deutschbauer A.M."/>
        </authorList>
    </citation>
    <scope>NUCLEOTIDE SEQUENCE [LARGE SCALE GENOMIC DNA]</scope>
    <source>
        <strain evidence="4 5">FW300-N2E2</strain>
    </source>
</reference>
<gene>
    <name evidence="4" type="ORF">TK06_06325</name>
</gene>